<sequence length="180" mass="20384">MRSSPVHTVLLLFLCVFCTACAGIHQAATTGPYFITLEQDSHNGMLGESRLLMVSAPEEYRADAWTVTSVSVTIPSQPGQDGRERALKTAWKTLLFREGTQSIQARSSSEGRHTHTSMTLRYEGLVEEPMRIVSFIREEKSISLTLETRFAPIAFPDQWEKLHKKQKRQETAKEILSVFR</sequence>
<name>A0ABT3NB34_9BACT</name>
<dbReference type="EMBL" id="JAPFPW010000014">
    <property type="protein sequence ID" value="MCW7754679.1"/>
    <property type="molecule type" value="Genomic_DNA"/>
</dbReference>
<evidence type="ECO:0000256" key="1">
    <source>
        <dbReference type="SAM" id="SignalP"/>
    </source>
</evidence>
<feature type="chain" id="PRO_5046075139" description="DUF1795 domain-containing protein" evidence="1">
    <location>
        <begin position="23"/>
        <end position="180"/>
    </location>
</feature>
<evidence type="ECO:0000313" key="2">
    <source>
        <dbReference type="EMBL" id="MCW7754679.1"/>
    </source>
</evidence>
<organism evidence="2 3">
    <name type="scientific">Desulfobotulus pelophilus</name>
    <dbReference type="NCBI Taxonomy" id="2823377"/>
    <lineage>
        <taxon>Bacteria</taxon>
        <taxon>Pseudomonadati</taxon>
        <taxon>Thermodesulfobacteriota</taxon>
        <taxon>Desulfobacteria</taxon>
        <taxon>Desulfobacterales</taxon>
        <taxon>Desulfobacteraceae</taxon>
        <taxon>Desulfobotulus</taxon>
    </lineage>
</organism>
<dbReference type="Proteomes" id="UP001209681">
    <property type="component" value="Unassembled WGS sequence"/>
</dbReference>
<dbReference type="RefSeq" id="WP_265425592.1">
    <property type="nucleotide sequence ID" value="NZ_JAPFPW010000014.1"/>
</dbReference>
<comment type="caution">
    <text evidence="2">The sequence shown here is derived from an EMBL/GenBank/DDBJ whole genome shotgun (WGS) entry which is preliminary data.</text>
</comment>
<evidence type="ECO:0008006" key="4">
    <source>
        <dbReference type="Google" id="ProtNLM"/>
    </source>
</evidence>
<keyword evidence="3" id="KW-1185">Reference proteome</keyword>
<feature type="signal peptide" evidence="1">
    <location>
        <begin position="1"/>
        <end position="22"/>
    </location>
</feature>
<accession>A0ABT3NB34</accession>
<gene>
    <name evidence="2" type="ORF">OOT00_11865</name>
</gene>
<protein>
    <recommendedName>
        <fullName evidence="4">DUF1795 domain-containing protein</fullName>
    </recommendedName>
</protein>
<reference evidence="2 3" key="1">
    <citation type="submission" date="2022-11" db="EMBL/GenBank/DDBJ databases">
        <title>Desulfobotulus tamanensis H1 sp. nov. - anaerobic, alkaliphilic, sulphate reducing bacterium isolated from terrestrial mud volcano.</title>
        <authorList>
            <person name="Frolova A."/>
            <person name="Merkel A.Y."/>
            <person name="Slobodkin A.I."/>
        </authorList>
    </citation>
    <scope>NUCLEOTIDE SEQUENCE [LARGE SCALE GENOMIC DNA]</scope>
    <source>
        <strain evidence="2 3">H1</strain>
    </source>
</reference>
<evidence type="ECO:0000313" key="3">
    <source>
        <dbReference type="Proteomes" id="UP001209681"/>
    </source>
</evidence>
<keyword evidence="1" id="KW-0732">Signal</keyword>
<proteinExistence type="predicted"/>